<evidence type="ECO:0000313" key="2">
    <source>
        <dbReference type="EMBL" id="AFU98358.1"/>
    </source>
</evidence>
<dbReference type="HOGENOM" id="CLU_1712046_0_0_6"/>
<accession>K4KK06</accession>
<name>K4KK06_SIMAS</name>
<dbReference type="RefSeq" id="WP_015046531.1">
    <property type="nucleotide sequence ID" value="NC_018868.3"/>
</dbReference>
<evidence type="ECO:0000256" key="1">
    <source>
        <dbReference type="SAM" id="Phobius"/>
    </source>
</evidence>
<reference evidence="2 3" key="1">
    <citation type="journal article" date="2013" name="Genome Announc.">
        <title>Complete genome sequence of Simiduia agarivorans SA1(T), a marine bacterium able to degrade a variety of polysaccharides.</title>
        <authorList>
            <person name="Lin S.Y."/>
            <person name="Shieh W.Y."/>
            <person name="Chen J.S."/>
            <person name="Tang S.L."/>
        </authorList>
    </citation>
    <scope>NUCLEOTIDE SEQUENCE [LARGE SCALE GENOMIC DNA]</scope>
    <source>
        <strain evidence="3">DSM 21679 / JCM 13881 / BCRC 17597 / SA1</strain>
    </source>
</reference>
<feature type="transmembrane region" description="Helical" evidence="1">
    <location>
        <begin position="56"/>
        <end position="77"/>
    </location>
</feature>
<keyword evidence="1" id="KW-1133">Transmembrane helix</keyword>
<dbReference type="eggNOG" id="ENOG50348UM">
    <property type="taxonomic scope" value="Bacteria"/>
</dbReference>
<organism evidence="2 3">
    <name type="scientific">Simiduia agarivorans (strain DSM 21679 / JCM 13881 / BCRC 17597 / SA1)</name>
    <dbReference type="NCBI Taxonomy" id="1117647"/>
    <lineage>
        <taxon>Bacteria</taxon>
        <taxon>Pseudomonadati</taxon>
        <taxon>Pseudomonadota</taxon>
        <taxon>Gammaproteobacteria</taxon>
        <taxon>Cellvibrionales</taxon>
        <taxon>Cellvibrionaceae</taxon>
        <taxon>Simiduia</taxon>
    </lineage>
</organism>
<dbReference type="Proteomes" id="UP000000466">
    <property type="component" value="Chromosome"/>
</dbReference>
<dbReference type="STRING" id="1117647.M5M_05775"/>
<keyword evidence="1" id="KW-0472">Membrane</keyword>
<protein>
    <submittedName>
        <fullName evidence="2">Uncharacterized protein</fullName>
    </submittedName>
</protein>
<keyword evidence="3" id="KW-1185">Reference proteome</keyword>
<proteinExistence type="predicted"/>
<sequence>MWAIESKASSGANDLYRLAAVTGLLLAFFLFLGASGHLVAVWSTLSVNDSGMGNRVALLLPGLVLAASCIGNGLLAPGLWLRKRLARDAALLVNTLCALYLSYLLAKGVPGHPIGIFLCLVLHQLLILGAICVGLVWVGPVYQKMETDRVQSD</sequence>
<feature type="transmembrane region" description="Helical" evidence="1">
    <location>
        <begin position="112"/>
        <end position="139"/>
    </location>
</feature>
<feature type="transmembrane region" description="Helical" evidence="1">
    <location>
        <begin position="15"/>
        <end position="36"/>
    </location>
</feature>
<dbReference type="EMBL" id="CP003746">
    <property type="protein sequence ID" value="AFU98358.1"/>
    <property type="molecule type" value="Genomic_DNA"/>
</dbReference>
<dbReference type="KEGG" id="saga:M5M_05775"/>
<gene>
    <name evidence="2" type="ordered locus">M5M_05775</name>
</gene>
<feature type="transmembrane region" description="Helical" evidence="1">
    <location>
        <begin position="89"/>
        <end position="106"/>
    </location>
</feature>
<dbReference type="AlphaFoldDB" id="K4KK06"/>
<evidence type="ECO:0000313" key="3">
    <source>
        <dbReference type="Proteomes" id="UP000000466"/>
    </source>
</evidence>
<keyword evidence="1" id="KW-0812">Transmembrane</keyword>